<organism evidence="2 3">
    <name type="scientific">Azorhizophilus paspali</name>
    <name type="common">Azotobacter paspali</name>
    <dbReference type="NCBI Taxonomy" id="69963"/>
    <lineage>
        <taxon>Bacteria</taxon>
        <taxon>Pseudomonadati</taxon>
        <taxon>Pseudomonadota</taxon>
        <taxon>Gammaproteobacteria</taxon>
        <taxon>Pseudomonadales</taxon>
        <taxon>Pseudomonadaceae</taxon>
        <taxon>Azorhizophilus</taxon>
    </lineage>
</organism>
<reference evidence="2 3" key="1">
    <citation type="submission" date="2024-09" db="EMBL/GenBank/DDBJ databases">
        <authorList>
            <person name="Sun Q."/>
            <person name="Mori K."/>
        </authorList>
    </citation>
    <scope>NUCLEOTIDE SEQUENCE [LARGE SCALE GENOMIC DNA]</scope>
    <source>
        <strain evidence="2 3">NCAIM B.01794</strain>
    </source>
</reference>
<dbReference type="InterPro" id="IPR052344">
    <property type="entry name" value="Transposase-related"/>
</dbReference>
<dbReference type="InterPro" id="IPR004291">
    <property type="entry name" value="Transposase_IS66_central"/>
</dbReference>
<sequence>MHFLFRCSPNPVYAARAAKAHRPPPTSRRSYSRKAWPIPACWRFDGLPLHRFEKVLASHGIEIPRQTLARWAIQCGEQLQPLLNLMRDRLLESPVIHCDETQVQVLKEPDRDPSSQS</sequence>
<evidence type="ECO:0000313" key="3">
    <source>
        <dbReference type="Proteomes" id="UP001589891"/>
    </source>
</evidence>
<keyword evidence="3" id="KW-1185">Reference proteome</keyword>
<name>A0ABV6SKW3_AZOPA</name>
<evidence type="ECO:0000259" key="1">
    <source>
        <dbReference type="Pfam" id="PF03050"/>
    </source>
</evidence>
<dbReference type="RefSeq" id="WP_376945936.1">
    <property type="nucleotide sequence ID" value="NZ_CP171449.1"/>
</dbReference>
<feature type="domain" description="Transposase IS66 central" evidence="1">
    <location>
        <begin position="45"/>
        <end position="116"/>
    </location>
</feature>
<dbReference type="PANTHER" id="PTHR33678">
    <property type="entry name" value="BLL1576 PROTEIN"/>
    <property type="match status" value="1"/>
</dbReference>
<dbReference type="Proteomes" id="UP001589891">
    <property type="component" value="Unassembled WGS sequence"/>
</dbReference>
<protein>
    <submittedName>
        <fullName evidence="2">Transposase</fullName>
    </submittedName>
</protein>
<accession>A0ABV6SKW3</accession>
<dbReference type="EMBL" id="JBHLSS010000070">
    <property type="protein sequence ID" value="MFC0710166.1"/>
    <property type="molecule type" value="Genomic_DNA"/>
</dbReference>
<comment type="caution">
    <text evidence="2">The sequence shown here is derived from an EMBL/GenBank/DDBJ whole genome shotgun (WGS) entry which is preliminary data.</text>
</comment>
<evidence type="ECO:0000313" key="2">
    <source>
        <dbReference type="EMBL" id="MFC0710166.1"/>
    </source>
</evidence>
<gene>
    <name evidence="2" type="ORF">ACFFGX_11540</name>
</gene>
<proteinExistence type="predicted"/>
<dbReference type="Pfam" id="PF03050">
    <property type="entry name" value="DDE_Tnp_IS66"/>
    <property type="match status" value="1"/>
</dbReference>